<comment type="caution">
    <text evidence="3">The sequence shown here is derived from an EMBL/GenBank/DDBJ whole genome shotgun (WGS) entry which is preliminary data.</text>
</comment>
<dbReference type="EMBL" id="CAKMMG010000006">
    <property type="protein sequence ID" value="CAH1213327.1"/>
    <property type="molecule type" value="Genomic_DNA"/>
</dbReference>
<organism evidence="3 4">
    <name type="scientific">Paenibacillus auburnensis</name>
    <dbReference type="NCBI Taxonomy" id="2905649"/>
    <lineage>
        <taxon>Bacteria</taxon>
        <taxon>Bacillati</taxon>
        <taxon>Bacillota</taxon>
        <taxon>Bacilli</taxon>
        <taxon>Bacillales</taxon>
        <taxon>Paenibacillaceae</taxon>
        <taxon>Paenibacillus</taxon>
    </lineage>
</organism>
<keyword evidence="4" id="KW-1185">Reference proteome</keyword>
<dbReference type="InterPro" id="IPR003325">
    <property type="entry name" value="TerD"/>
</dbReference>
<evidence type="ECO:0000256" key="1">
    <source>
        <dbReference type="SAM" id="MobiDB-lite"/>
    </source>
</evidence>
<protein>
    <recommendedName>
        <fullName evidence="2">TerD domain-containing protein</fullName>
    </recommendedName>
</protein>
<dbReference type="Gene3D" id="2.60.60.30">
    <property type="entry name" value="sav2460 like domains"/>
    <property type="match status" value="2"/>
</dbReference>
<dbReference type="InterPro" id="IPR051324">
    <property type="entry name" value="Stress/Tellurium_Resist"/>
</dbReference>
<feature type="region of interest" description="Disordered" evidence="1">
    <location>
        <begin position="186"/>
        <end position="226"/>
    </location>
</feature>
<evidence type="ECO:0000313" key="4">
    <source>
        <dbReference type="Proteomes" id="UP000838324"/>
    </source>
</evidence>
<dbReference type="PIRSF" id="PIRSF037118">
    <property type="entry name" value="Tellurite_resistance_TerA"/>
    <property type="match status" value="1"/>
</dbReference>
<dbReference type="Proteomes" id="UP000838324">
    <property type="component" value="Unassembled WGS sequence"/>
</dbReference>
<evidence type="ECO:0000259" key="2">
    <source>
        <dbReference type="Pfam" id="PF02342"/>
    </source>
</evidence>
<evidence type="ECO:0000313" key="3">
    <source>
        <dbReference type="EMBL" id="CAH1213327.1"/>
    </source>
</evidence>
<feature type="domain" description="TerD" evidence="2">
    <location>
        <begin position="1"/>
        <end position="179"/>
    </location>
</feature>
<dbReference type="RefSeq" id="WP_236335625.1">
    <property type="nucleotide sequence ID" value="NZ_CAKMMG010000006.1"/>
</dbReference>
<sequence length="431" mass="46692">MNVEAVKGQKVDLTRGNPGLKSLIVEIGWRAPASMEIDASAFLLGAQAKVSSDEDLIFYNNPVTPYISYKDIPVAGSSGLKHFEIELDKVPTETMRIAFAITLYNGESRNQMFGQMGDAHCRILNRVTGEEIMRCNLGNHFSVETAVVVGELYRYNSDWKFSAIVAGFDGGLKALCGNYGIEVEDEPAASGPKGLGTSPEPKLAPRADIIPPPPAAPVPPAPADSAPSPVLNLNLKKIELKKKGDSINLKKSAAGLGEVLINLNWNQRQGGGLFGRKGGVDLDLACLYELKDGRKGVVQALGNAFGNLQQPPYVMLDGDDRTGSVKSGENLRINGSRVAEIRRVLIFAFIYQGVTHWSEADGVVTIHQGDGPDIIVNLDEHNNRKGMCAIALIQNVGDETFSIERLVQYFSGHRDMDQAYGWGLRWVAGSK</sequence>
<reference evidence="3" key="1">
    <citation type="submission" date="2022-01" db="EMBL/GenBank/DDBJ databases">
        <authorList>
            <person name="Criscuolo A."/>
        </authorList>
    </citation>
    <scope>NUCLEOTIDE SEQUENCE</scope>
    <source>
        <strain evidence="3">CIP111892</strain>
    </source>
</reference>
<dbReference type="CDD" id="cd06974">
    <property type="entry name" value="TerD_like"/>
    <property type="match status" value="2"/>
</dbReference>
<dbReference type="PANTHER" id="PTHR32097">
    <property type="entry name" value="CAMP-BINDING PROTEIN 1-RELATED"/>
    <property type="match status" value="1"/>
</dbReference>
<gene>
    <name evidence="3" type="ORF">PAECIP111892_03834</name>
</gene>
<accession>A0ABM9CHW2</accession>
<feature type="domain" description="TerD" evidence="2">
    <location>
        <begin position="242"/>
        <end position="355"/>
    </location>
</feature>
<dbReference type="PANTHER" id="PTHR32097:SF17">
    <property type="entry name" value="CAMP-BINDING PROTEIN 1-RELATED"/>
    <property type="match status" value="1"/>
</dbReference>
<proteinExistence type="predicted"/>
<name>A0ABM9CHW2_9BACL</name>
<dbReference type="Pfam" id="PF02342">
    <property type="entry name" value="TerD"/>
    <property type="match status" value="2"/>
</dbReference>
<feature type="compositionally biased region" description="Pro residues" evidence="1">
    <location>
        <begin position="210"/>
        <end position="222"/>
    </location>
</feature>
<dbReference type="InterPro" id="IPR017115">
    <property type="entry name" value="Tellurite_resistance_TerA"/>
</dbReference>